<keyword evidence="1" id="KW-1133">Transmembrane helix</keyword>
<keyword evidence="3" id="KW-1185">Reference proteome</keyword>
<dbReference type="AlphaFoldDB" id="A0A2U9BHE2"/>
<proteinExistence type="predicted"/>
<dbReference type="EMBL" id="CP026248">
    <property type="protein sequence ID" value="AWP03448.1"/>
    <property type="molecule type" value="Genomic_DNA"/>
</dbReference>
<gene>
    <name evidence="2" type="ORF">SMAX5B_021824</name>
</gene>
<protein>
    <submittedName>
        <fullName evidence="2">Uncharacterized protein</fullName>
    </submittedName>
</protein>
<sequence length="206" mass="23194">MGNHQYLWWFTENEWVMYSFLAAPLVIVFRLVLITIRIYNKRSQRSPDPKAPGWFVRLGGWVGNGVPKRFLHECISEHSRDGYEEMVLSTLASVDTVRGGALKYLALVRASTRNVSSLHTIVALAMTGWQRSLLERSSEKSCTCGVWAQAVELISCSSERTGAGLRIRVQRPARLGLGRGRRGGYARLDSVARSQRRRGLRTLLSS</sequence>
<evidence type="ECO:0000256" key="1">
    <source>
        <dbReference type="SAM" id="Phobius"/>
    </source>
</evidence>
<reference evidence="2 3" key="1">
    <citation type="submission" date="2017-12" db="EMBL/GenBank/DDBJ databases">
        <title>Integrating genomic resources of turbot (Scophthalmus maximus) in depth evaluation of genetic and physical mapping variation across individuals.</title>
        <authorList>
            <person name="Martinez P."/>
        </authorList>
    </citation>
    <scope>NUCLEOTIDE SEQUENCE [LARGE SCALE GENOMIC DNA]</scope>
</reference>
<keyword evidence="1" id="KW-0812">Transmembrane</keyword>
<accession>A0A2U9BHE2</accession>
<keyword evidence="1" id="KW-0472">Membrane</keyword>
<evidence type="ECO:0000313" key="2">
    <source>
        <dbReference type="EMBL" id="AWP03448.1"/>
    </source>
</evidence>
<dbReference type="Proteomes" id="UP000246464">
    <property type="component" value="Chromosome 6"/>
</dbReference>
<name>A0A2U9BHE2_SCOMX</name>
<feature type="transmembrane region" description="Helical" evidence="1">
    <location>
        <begin position="15"/>
        <end position="36"/>
    </location>
</feature>
<evidence type="ECO:0000313" key="3">
    <source>
        <dbReference type="Proteomes" id="UP000246464"/>
    </source>
</evidence>
<organism evidence="2 3">
    <name type="scientific">Scophthalmus maximus</name>
    <name type="common">Turbot</name>
    <name type="synonym">Psetta maxima</name>
    <dbReference type="NCBI Taxonomy" id="52904"/>
    <lineage>
        <taxon>Eukaryota</taxon>
        <taxon>Metazoa</taxon>
        <taxon>Chordata</taxon>
        <taxon>Craniata</taxon>
        <taxon>Vertebrata</taxon>
        <taxon>Euteleostomi</taxon>
        <taxon>Actinopterygii</taxon>
        <taxon>Neopterygii</taxon>
        <taxon>Teleostei</taxon>
        <taxon>Neoteleostei</taxon>
        <taxon>Acanthomorphata</taxon>
        <taxon>Carangaria</taxon>
        <taxon>Pleuronectiformes</taxon>
        <taxon>Pleuronectoidei</taxon>
        <taxon>Scophthalmidae</taxon>
        <taxon>Scophthalmus</taxon>
    </lineage>
</organism>